<feature type="non-terminal residue" evidence="1">
    <location>
        <position position="1"/>
    </location>
</feature>
<protein>
    <submittedName>
        <fullName evidence="1">Uncharacterized protein</fullName>
    </submittedName>
</protein>
<accession>A0A3D6BQ89</accession>
<gene>
    <name evidence="1" type="ORF">DHV22_00845</name>
</gene>
<reference evidence="1 2" key="1">
    <citation type="journal article" date="2018" name="Nat. Biotechnol.">
        <title>A standardized bacterial taxonomy based on genome phylogeny substantially revises the tree of life.</title>
        <authorList>
            <person name="Parks D.H."/>
            <person name="Chuvochina M."/>
            <person name="Waite D.W."/>
            <person name="Rinke C."/>
            <person name="Skarshewski A."/>
            <person name="Chaumeil P.A."/>
            <person name="Hugenholtz P."/>
        </authorList>
    </citation>
    <scope>NUCLEOTIDE SEQUENCE [LARGE SCALE GENOMIC DNA]</scope>
    <source>
        <strain evidence="1">UBA10227</strain>
    </source>
</reference>
<evidence type="ECO:0000313" key="2">
    <source>
        <dbReference type="Proteomes" id="UP000263268"/>
    </source>
</evidence>
<name>A0A3D6BQ89_9FLAO</name>
<evidence type="ECO:0000313" key="1">
    <source>
        <dbReference type="EMBL" id="HCY80245.1"/>
    </source>
</evidence>
<sequence length="108" mass="12638">RFLPVKGKKRIQNVEEVVLGELELYQKLIAGYNTASYFQYYIRKKSQDKLTLIGHDSFGNKKKKPILYPFLENCPELIKKIENEDFHIVRDLTLIIGTYNITCALNKD</sequence>
<organism evidence="1 2">
    <name type="scientific">Xanthomarina gelatinilytica</name>
    <dbReference type="NCBI Taxonomy" id="1137281"/>
    <lineage>
        <taxon>Bacteria</taxon>
        <taxon>Pseudomonadati</taxon>
        <taxon>Bacteroidota</taxon>
        <taxon>Flavobacteriia</taxon>
        <taxon>Flavobacteriales</taxon>
        <taxon>Flavobacteriaceae</taxon>
        <taxon>Xanthomarina</taxon>
    </lineage>
</organism>
<dbReference type="EMBL" id="DPRK01000019">
    <property type="protein sequence ID" value="HCY80245.1"/>
    <property type="molecule type" value="Genomic_DNA"/>
</dbReference>
<proteinExistence type="predicted"/>
<comment type="caution">
    <text evidence="1">The sequence shown here is derived from an EMBL/GenBank/DDBJ whole genome shotgun (WGS) entry which is preliminary data.</text>
</comment>
<dbReference type="AlphaFoldDB" id="A0A3D6BQ89"/>
<dbReference type="Proteomes" id="UP000263268">
    <property type="component" value="Unassembled WGS sequence"/>
</dbReference>